<feature type="compositionally biased region" description="Gly residues" evidence="1">
    <location>
        <begin position="157"/>
        <end position="166"/>
    </location>
</feature>
<organism evidence="2 3">
    <name type="scientific">Coregonus suidteri</name>
    <dbReference type="NCBI Taxonomy" id="861788"/>
    <lineage>
        <taxon>Eukaryota</taxon>
        <taxon>Metazoa</taxon>
        <taxon>Chordata</taxon>
        <taxon>Craniata</taxon>
        <taxon>Vertebrata</taxon>
        <taxon>Euteleostomi</taxon>
        <taxon>Actinopterygii</taxon>
        <taxon>Neopterygii</taxon>
        <taxon>Teleostei</taxon>
        <taxon>Protacanthopterygii</taxon>
        <taxon>Salmoniformes</taxon>
        <taxon>Salmonidae</taxon>
        <taxon>Coregoninae</taxon>
        <taxon>Coregonus</taxon>
    </lineage>
</organism>
<gene>
    <name evidence="2" type="ORF">J4Q44_G00209980</name>
</gene>
<feature type="compositionally biased region" description="Low complexity" evidence="1">
    <location>
        <begin position="55"/>
        <end position="67"/>
    </location>
</feature>
<dbReference type="AlphaFoldDB" id="A0AAN8L8Y4"/>
<feature type="compositionally biased region" description="Basic and acidic residues" evidence="1">
    <location>
        <begin position="184"/>
        <end position="196"/>
    </location>
</feature>
<evidence type="ECO:0000313" key="2">
    <source>
        <dbReference type="EMBL" id="KAK6307727.1"/>
    </source>
</evidence>
<feature type="region of interest" description="Disordered" evidence="1">
    <location>
        <begin position="1"/>
        <end position="217"/>
    </location>
</feature>
<dbReference type="EMBL" id="JAGTTL010000019">
    <property type="protein sequence ID" value="KAK6307727.1"/>
    <property type="molecule type" value="Genomic_DNA"/>
</dbReference>
<accession>A0AAN8L8Y4</accession>
<proteinExistence type="predicted"/>
<keyword evidence="3" id="KW-1185">Reference proteome</keyword>
<feature type="compositionally biased region" description="Low complexity" evidence="1">
    <location>
        <begin position="74"/>
        <end position="102"/>
    </location>
</feature>
<protein>
    <submittedName>
        <fullName evidence="2">Uncharacterized protein</fullName>
    </submittedName>
</protein>
<name>A0AAN8L8Y4_9TELE</name>
<feature type="compositionally biased region" description="Low complexity" evidence="1">
    <location>
        <begin position="124"/>
        <end position="135"/>
    </location>
</feature>
<comment type="caution">
    <text evidence="2">The sequence shown here is derived from an EMBL/GenBank/DDBJ whole genome shotgun (WGS) entry which is preliminary data.</text>
</comment>
<reference evidence="2 3" key="1">
    <citation type="submission" date="2021-04" db="EMBL/GenBank/DDBJ databases">
        <authorList>
            <person name="De Guttry C."/>
            <person name="Zahm M."/>
            <person name="Klopp C."/>
            <person name="Cabau C."/>
            <person name="Louis A."/>
            <person name="Berthelot C."/>
            <person name="Parey E."/>
            <person name="Roest Crollius H."/>
            <person name="Montfort J."/>
            <person name="Robinson-Rechavi M."/>
            <person name="Bucao C."/>
            <person name="Bouchez O."/>
            <person name="Gislard M."/>
            <person name="Lluch J."/>
            <person name="Milhes M."/>
            <person name="Lampietro C."/>
            <person name="Lopez Roques C."/>
            <person name="Donnadieu C."/>
            <person name="Braasch I."/>
            <person name="Desvignes T."/>
            <person name="Postlethwait J."/>
            <person name="Bobe J."/>
            <person name="Wedekind C."/>
            <person name="Guiguen Y."/>
        </authorList>
    </citation>
    <scope>NUCLEOTIDE SEQUENCE [LARGE SCALE GENOMIC DNA]</scope>
    <source>
        <strain evidence="2">Cs_M1</strain>
        <tissue evidence="2">Blood</tissue>
    </source>
</reference>
<evidence type="ECO:0000313" key="3">
    <source>
        <dbReference type="Proteomes" id="UP001356427"/>
    </source>
</evidence>
<dbReference type="Proteomes" id="UP001356427">
    <property type="component" value="Unassembled WGS sequence"/>
</dbReference>
<sequence>MRVLHPRMQRGGSERHLRGSGGRGGAQDSGLKRRSSHSDHHAPSKITQNARESKGVLGQGLKQLFQQQRRRLSLSRSTLASSSSSSASSSSSSSAISVGSPSRYPPEDYLTPLLAPFACPDSDPPSGGLLAPPAGQSAGPVGTMRRGTILQSRHRGGNGTGAGAGGGDRDPPLRGSPQASHRHSTYDAQKHSDRLRSSSTTDNTMPSSPSPGYHPGYAKSGDVVLLSGYQSMEETDKVFYIIQQACS</sequence>
<evidence type="ECO:0000256" key="1">
    <source>
        <dbReference type="SAM" id="MobiDB-lite"/>
    </source>
</evidence>